<dbReference type="PRINTS" id="PR00109">
    <property type="entry name" value="TYRKINASE"/>
</dbReference>
<keyword evidence="2" id="KW-0418">Kinase</keyword>
<name>A2E9E2_TRIV3</name>
<reference evidence="2" key="2">
    <citation type="journal article" date="2007" name="Science">
        <title>Draft genome sequence of the sexually transmitted pathogen Trichomonas vaginalis.</title>
        <authorList>
            <person name="Carlton J.M."/>
            <person name="Hirt R.P."/>
            <person name="Silva J.C."/>
            <person name="Delcher A.L."/>
            <person name="Schatz M."/>
            <person name="Zhao Q."/>
            <person name="Wortman J.R."/>
            <person name="Bidwell S.L."/>
            <person name="Alsmark U.C.M."/>
            <person name="Besteiro S."/>
            <person name="Sicheritz-Ponten T."/>
            <person name="Noel C.J."/>
            <person name="Dacks J.B."/>
            <person name="Foster P.G."/>
            <person name="Simillion C."/>
            <person name="Van de Peer Y."/>
            <person name="Miranda-Saavedra D."/>
            <person name="Barton G.J."/>
            <person name="Westrop G.D."/>
            <person name="Mueller S."/>
            <person name="Dessi D."/>
            <person name="Fiori P.L."/>
            <person name="Ren Q."/>
            <person name="Paulsen I."/>
            <person name="Zhang H."/>
            <person name="Bastida-Corcuera F.D."/>
            <person name="Simoes-Barbosa A."/>
            <person name="Brown M.T."/>
            <person name="Hayes R.D."/>
            <person name="Mukherjee M."/>
            <person name="Okumura C.Y."/>
            <person name="Schneider R."/>
            <person name="Smith A.J."/>
            <person name="Vanacova S."/>
            <person name="Villalvazo M."/>
            <person name="Haas B.J."/>
            <person name="Pertea M."/>
            <person name="Feldblyum T.V."/>
            <person name="Utterback T.R."/>
            <person name="Shu C.L."/>
            <person name="Osoegawa K."/>
            <person name="de Jong P.J."/>
            <person name="Hrdy I."/>
            <person name="Horvathova L."/>
            <person name="Zubacova Z."/>
            <person name="Dolezal P."/>
            <person name="Malik S.B."/>
            <person name="Logsdon J.M. Jr."/>
            <person name="Henze K."/>
            <person name="Gupta A."/>
            <person name="Wang C.C."/>
            <person name="Dunne R.L."/>
            <person name="Upcroft J.A."/>
            <person name="Upcroft P."/>
            <person name="White O."/>
            <person name="Salzberg S.L."/>
            <person name="Tang P."/>
            <person name="Chiu C.-H."/>
            <person name="Lee Y.-S."/>
            <person name="Embley T.M."/>
            <person name="Coombs G.H."/>
            <person name="Mottram J.C."/>
            <person name="Tachezy J."/>
            <person name="Fraser-Liggett C.M."/>
            <person name="Johnson P.J."/>
        </authorList>
    </citation>
    <scope>NUCLEOTIDE SEQUENCE [LARGE SCALE GENOMIC DNA]</scope>
    <source>
        <strain evidence="2">G3</strain>
    </source>
</reference>
<dbReference type="EMBL" id="DS113333">
    <property type="protein sequence ID" value="EAY10706.1"/>
    <property type="molecule type" value="Genomic_DNA"/>
</dbReference>
<dbReference type="InterPro" id="IPR011009">
    <property type="entry name" value="Kinase-like_dom_sf"/>
</dbReference>
<dbReference type="VEuPathDB" id="TrichDB:TVAGG3_0000790"/>
<dbReference type="OrthoDB" id="4062651at2759"/>
<evidence type="ECO:0000313" key="2">
    <source>
        <dbReference type="EMBL" id="EAY10706.1"/>
    </source>
</evidence>
<evidence type="ECO:0000313" key="3">
    <source>
        <dbReference type="Proteomes" id="UP000001542"/>
    </source>
</evidence>
<dbReference type="InParanoid" id="A2E9E2"/>
<dbReference type="PROSITE" id="PS00108">
    <property type="entry name" value="PROTEIN_KINASE_ST"/>
    <property type="match status" value="1"/>
</dbReference>
<accession>A2E9E2</accession>
<dbReference type="PANTHER" id="PTHR23257:SF958">
    <property type="entry name" value="SERINE_THREONINE-PROTEIN KINASE WNK4"/>
    <property type="match status" value="1"/>
</dbReference>
<dbReference type="RefSeq" id="XP_001322929.1">
    <property type="nucleotide sequence ID" value="XM_001322894.1"/>
</dbReference>
<dbReference type="InterPro" id="IPR050167">
    <property type="entry name" value="Ser_Thr_protein_kinase"/>
</dbReference>
<evidence type="ECO:0000259" key="1">
    <source>
        <dbReference type="PROSITE" id="PS50011"/>
    </source>
</evidence>
<dbReference type="SMART" id="SM00220">
    <property type="entry name" value="S_TKc"/>
    <property type="match status" value="1"/>
</dbReference>
<keyword evidence="3" id="KW-1185">Reference proteome</keyword>
<dbReference type="InterPro" id="IPR008271">
    <property type="entry name" value="Ser/Thr_kinase_AS"/>
</dbReference>
<dbReference type="GO" id="GO:0005737">
    <property type="term" value="C:cytoplasm"/>
    <property type="evidence" value="ECO:0000318"/>
    <property type="project" value="GO_Central"/>
</dbReference>
<dbReference type="GO" id="GO:0007165">
    <property type="term" value="P:signal transduction"/>
    <property type="evidence" value="ECO:0000318"/>
    <property type="project" value="GO_Central"/>
</dbReference>
<dbReference type="SMR" id="A2E9E2"/>
<dbReference type="Pfam" id="PF00069">
    <property type="entry name" value="Pkinase"/>
    <property type="match status" value="1"/>
</dbReference>
<keyword evidence="2" id="KW-0808">Transferase</keyword>
<dbReference type="InterPro" id="IPR000719">
    <property type="entry name" value="Prot_kinase_dom"/>
</dbReference>
<dbReference type="PANTHER" id="PTHR23257">
    <property type="entry name" value="SERINE-THREONINE PROTEIN KINASE"/>
    <property type="match status" value="1"/>
</dbReference>
<gene>
    <name evidence="2" type="ORF">TVAG_364300</name>
</gene>
<dbReference type="Proteomes" id="UP000001542">
    <property type="component" value="Unassembled WGS sequence"/>
</dbReference>
<organism evidence="2 3">
    <name type="scientific">Trichomonas vaginalis (strain ATCC PRA-98 / G3)</name>
    <dbReference type="NCBI Taxonomy" id="412133"/>
    <lineage>
        <taxon>Eukaryota</taxon>
        <taxon>Metamonada</taxon>
        <taxon>Parabasalia</taxon>
        <taxon>Trichomonadida</taxon>
        <taxon>Trichomonadidae</taxon>
        <taxon>Trichomonas</taxon>
    </lineage>
</organism>
<dbReference type="KEGG" id="tva:4768641"/>
<dbReference type="GO" id="GO:0004672">
    <property type="term" value="F:protein kinase activity"/>
    <property type="evidence" value="ECO:0000318"/>
    <property type="project" value="GO_Central"/>
</dbReference>
<dbReference type="InterPro" id="IPR016024">
    <property type="entry name" value="ARM-type_fold"/>
</dbReference>
<dbReference type="Gene3D" id="1.10.510.10">
    <property type="entry name" value="Transferase(Phosphotransferase) domain 1"/>
    <property type="match status" value="1"/>
</dbReference>
<dbReference type="GO" id="GO:0005524">
    <property type="term" value="F:ATP binding"/>
    <property type="evidence" value="ECO:0007669"/>
    <property type="project" value="InterPro"/>
</dbReference>
<dbReference type="PROSITE" id="PS50011">
    <property type="entry name" value="PROTEIN_KINASE_DOM"/>
    <property type="match status" value="1"/>
</dbReference>
<reference evidence="2" key="1">
    <citation type="submission" date="2006-10" db="EMBL/GenBank/DDBJ databases">
        <authorList>
            <person name="Amadeo P."/>
            <person name="Zhao Q."/>
            <person name="Wortman J."/>
            <person name="Fraser-Liggett C."/>
            <person name="Carlton J."/>
        </authorList>
    </citation>
    <scope>NUCLEOTIDE SEQUENCE</scope>
    <source>
        <strain evidence="2">G3</strain>
    </source>
</reference>
<sequence>MIERSLNSLTEKGSGFVVHLSEFIFGGVIGKGGFGEVRKAVQISTQRYCASKQIFSSRIEGQKFKRYVSEIETMLKCDNMFLIPLVGFTIEPPYTIITEYMPGGTLDKALRPASKKDPLSPTQLTMIAMGIANGMMELHANNIIHRDLKTANVLLNANKLPAIIDFGISRTESANHQQTAGIGTPQYMAPELISSTKYDKKVDVYSFAMILYEMSELTKPFNELSITEIFQRVVDRGDRPDFSDRTPENLRKLIRNCWDQEPSNRPTFEAIYQEFCSGRVAFPGTDPKKISKFVEHIKIESQQRGEKQRIEAGSNELTHLLINFMEETSQTPVLSKGEKNQISSDPPSTVLSNFQSPLFERYLTYYSETIESAQFFDFYTPLSKNFSKKNLTPEKISSIAKSCNLLMKRNSNFAKLFLDAKYFEDIPLKEGSVDDVISSFTILMTEYPDIVNNTITAKVTELCKLRPEKMIVIISFFLKCEKKGDIFFIIHVLINISEFMFTNNCGYLYLSLLMNVATSNLDVSQKDAEKIKKILLKMMESPIPRTRACAYVAISKLLEDIQIEYNKLFLDDLNNEITRDACLALIARLTPNPPPTDLYNNLLNCLEYSPRSWIYFLRIAETKMGSSFLAKRTEWSKFVEKLPTEVCRLFLVLLSQENARETILEQNDCVLSILSHVLDVPGDDAFDAISIIIPVWTKNKQKVTQISNLKILHRFFGAALSGSFRAKRCALAVAEAVGKLCFTEELVTVAKSIESALQERELAGIAIQVTSTLSQYSQCKALFHNEELIKFFKNLLSYPAYEHYAKIFLSNMEKK</sequence>
<dbReference type="SUPFAM" id="SSF48371">
    <property type="entry name" value="ARM repeat"/>
    <property type="match status" value="1"/>
</dbReference>
<dbReference type="STRING" id="5722.A2E9E2"/>
<dbReference type="InterPro" id="IPR001245">
    <property type="entry name" value="Ser-Thr/Tyr_kinase_cat_dom"/>
</dbReference>
<dbReference type="eggNOG" id="KOG0192">
    <property type="taxonomic scope" value="Eukaryota"/>
</dbReference>
<proteinExistence type="predicted"/>
<dbReference type="AlphaFoldDB" id="A2E9E2"/>
<dbReference type="SUPFAM" id="SSF56112">
    <property type="entry name" value="Protein kinase-like (PK-like)"/>
    <property type="match status" value="1"/>
</dbReference>
<feature type="domain" description="Protein kinase" evidence="1">
    <location>
        <begin position="23"/>
        <end position="282"/>
    </location>
</feature>
<protein>
    <submittedName>
        <fullName evidence="2">TKL family protein kinase</fullName>
    </submittedName>
</protein>
<dbReference type="VEuPathDB" id="TrichDB:TVAG_364300"/>
<dbReference type="CDD" id="cd13999">
    <property type="entry name" value="STKc_MAP3K-like"/>
    <property type="match status" value="1"/>
</dbReference>